<dbReference type="AlphaFoldDB" id="A0AAE0I3V6"/>
<evidence type="ECO:0000313" key="3">
    <source>
        <dbReference type="Proteomes" id="UP001283341"/>
    </source>
</evidence>
<evidence type="ECO:0000256" key="1">
    <source>
        <dbReference type="SAM" id="MobiDB-lite"/>
    </source>
</evidence>
<comment type="caution">
    <text evidence="2">The sequence shown here is derived from an EMBL/GenBank/DDBJ whole genome shotgun (WGS) entry which is preliminary data.</text>
</comment>
<dbReference type="EMBL" id="JAUEDM010000004">
    <property type="protein sequence ID" value="KAK3318113.1"/>
    <property type="molecule type" value="Genomic_DNA"/>
</dbReference>
<feature type="region of interest" description="Disordered" evidence="1">
    <location>
        <begin position="31"/>
        <end position="68"/>
    </location>
</feature>
<reference evidence="2" key="2">
    <citation type="submission" date="2023-06" db="EMBL/GenBank/DDBJ databases">
        <authorList>
            <consortium name="Lawrence Berkeley National Laboratory"/>
            <person name="Haridas S."/>
            <person name="Hensen N."/>
            <person name="Bonometti L."/>
            <person name="Westerberg I."/>
            <person name="Brannstrom I.O."/>
            <person name="Guillou S."/>
            <person name="Cros-Aarteil S."/>
            <person name="Calhoun S."/>
            <person name="Kuo A."/>
            <person name="Mondo S."/>
            <person name="Pangilinan J."/>
            <person name="Riley R."/>
            <person name="Labutti K."/>
            <person name="Andreopoulos B."/>
            <person name="Lipzen A."/>
            <person name="Chen C."/>
            <person name="Yanf M."/>
            <person name="Daum C."/>
            <person name="Ng V."/>
            <person name="Clum A."/>
            <person name="Steindorff A."/>
            <person name="Ohm R."/>
            <person name="Martin F."/>
            <person name="Silar P."/>
            <person name="Natvig D."/>
            <person name="Lalanne C."/>
            <person name="Gautier V."/>
            <person name="Ament-Velasquez S.L."/>
            <person name="Kruys A."/>
            <person name="Hutchinson M.I."/>
            <person name="Powell A.J."/>
            <person name="Barry K."/>
            <person name="Miller A.N."/>
            <person name="Grigoriev I.V."/>
            <person name="Debuchy R."/>
            <person name="Gladieux P."/>
            <person name="Thoren M.H."/>
            <person name="Johannesson H."/>
        </authorList>
    </citation>
    <scope>NUCLEOTIDE SEQUENCE</scope>
    <source>
        <strain evidence="2">CBS 118394</strain>
    </source>
</reference>
<dbReference type="Proteomes" id="UP001283341">
    <property type="component" value="Unassembled WGS sequence"/>
</dbReference>
<accession>A0AAE0I3V6</accession>
<protein>
    <submittedName>
        <fullName evidence="2">Uncharacterized protein</fullName>
    </submittedName>
</protein>
<reference evidence="2" key="1">
    <citation type="journal article" date="2023" name="Mol. Phylogenet. Evol.">
        <title>Genome-scale phylogeny and comparative genomics of the fungal order Sordariales.</title>
        <authorList>
            <person name="Hensen N."/>
            <person name="Bonometti L."/>
            <person name="Westerberg I."/>
            <person name="Brannstrom I.O."/>
            <person name="Guillou S."/>
            <person name="Cros-Aarteil S."/>
            <person name="Calhoun S."/>
            <person name="Haridas S."/>
            <person name="Kuo A."/>
            <person name="Mondo S."/>
            <person name="Pangilinan J."/>
            <person name="Riley R."/>
            <person name="LaButti K."/>
            <person name="Andreopoulos B."/>
            <person name="Lipzen A."/>
            <person name="Chen C."/>
            <person name="Yan M."/>
            <person name="Daum C."/>
            <person name="Ng V."/>
            <person name="Clum A."/>
            <person name="Steindorff A."/>
            <person name="Ohm R.A."/>
            <person name="Martin F."/>
            <person name="Silar P."/>
            <person name="Natvig D.O."/>
            <person name="Lalanne C."/>
            <person name="Gautier V."/>
            <person name="Ament-Velasquez S.L."/>
            <person name="Kruys A."/>
            <person name="Hutchinson M.I."/>
            <person name="Powell A.J."/>
            <person name="Barry K."/>
            <person name="Miller A.N."/>
            <person name="Grigoriev I.V."/>
            <person name="Debuchy R."/>
            <person name="Gladieux P."/>
            <person name="Hiltunen Thoren M."/>
            <person name="Johannesson H."/>
        </authorList>
    </citation>
    <scope>NUCLEOTIDE SEQUENCE</scope>
    <source>
        <strain evidence="2">CBS 118394</strain>
    </source>
</reference>
<name>A0AAE0I3V6_9PEZI</name>
<organism evidence="2 3">
    <name type="scientific">Apodospora peruviana</name>
    <dbReference type="NCBI Taxonomy" id="516989"/>
    <lineage>
        <taxon>Eukaryota</taxon>
        <taxon>Fungi</taxon>
        <taxon>Dikarya</taxon>
        <taxon>Ascomycota</taxon>
        <taxon>Pezizomycotina</taxon>
        <taxon>Sordariomycetes</taxon>
        <taxon>Sordariomycetidae</taxon>
        <taxon>Sordariales</taxon>
        <taxon>Lasiosphaeriaceae</taxon>
        <taxon>Apodospora</taxon>
    </lineage>
</organism>
<feature type="compositionally biased region" description="Polar residues" evidence="1">
    <location>
        <begin position="31"/>
        <end position="51"/>
    </location>
</feature>
<gene>
    <name evidence="2" type="ORF">B0H66DRAFT_225728</name>
</gene>
<proteinExistence type="predicted"/>
<keyword evidence="3" id="KW-1185">Reference proteome</keyword>
<evidence type="ECO:0000313" key="2">
    <source>
        <dbReference type="EMBL" id="KAK3318113.1"/>
    </source>
</evidence>
<sequence>MSFTAHLLNPSNPSTPLKSFTEFHILPRMASTTDPEGSILSRDTTTTSSFTLEEHTRKPQPSEPTHKGKNRLFYFAYCSWSGQSTTNIRQHLLCKHDIALEAAIRTAEITIG</sequence>